<evidence type="ECO:0000256" key="2">
    <source>
        <dbReference type="SAM" id="MobiDB-lite"/>
    </source>
</evidence>
<keyword evidence="1" id="KW-0378">Hydrolase</keyword>
<feature type="domain" description="Peptidase A2" evidence="3">
    <location>
        <begin position="110"/>
        <end position="181"/>
    </location>
</feature>
<dbReference type="InterPro" id="IPR018061">
    <property type="entry name" value="Retropepsins"/>
</dbReference>
<evidence type="ECO:0000259" key="3">
    <source>
        <dbReference type="PROSITE" id="PS50175"/>
    </source>
</evidence>
<dbReference type="PROSITE" id="PS50175">
    <property type="entry name" value="ASP_PROT_RETROV"/>
    <property type="match status" value="1"/>
</dbReference>
<evidence type="ECO:0000256" key="1">
    <source>
        <dbReference type="ARBA" id="ARBA00022801"/>
    </source>
</evidence>
<evidence type="ECO:0000313" key="5">
    <source>
        <dbReference type="Proteomes" id="UP001066276"/>
    </source>
</evidence>
<feature type="compositionally biased region" description="Basic and acidic residues" evidence="2">
    <location>
        <begin position="8"/>
        <end position="38"/>
    </location>
</feature>
<reference evidence="4" key="1">
    <citation type="journal article" date="2022" name="bioRxiv">
        <title>Sequencing and chromosome-scale assembly of the giantPleurodeles waltlgenome.</title>
        <authorList>
            <person name="Brown T."/>
            <person name="Elewa A."/>
            <person name="Iarovenko S."/>
            <person name="Subramanian E."/>
            <person name="Araus A.J."/>
            <person name="Petzold A."/>
            <person name="Susuki M."/>
            <person name="Suzuki K.-i.T."/>
            <person name="Hayashi T."/>
            <person name="Toyoda A."/>
            <person name="Oliveira C."/>
            <person name="Osipova E."/>
            <person name="Leigh N.D."/>
            <person name="Simon A."/>
            <person name="Yun M.H."/>
        </authorList>
    </citation>
    <scope>NUCLEOTIDE SEQUENCE</scope>
    <source>
        <strain evidence="4">20211129_DDA</strain>
        <tissue evidence="4">Liver</tissue>
    </source>
</reference>
<comment type="caution">
    <text evidence="4">The sequence shown here is derived from an EMBL/GenBank/DDBJ whole genome shotgun (WGS) entry which is preliminary data.</text>
</comment>
<gene>
    <name evidence="4" type="ORF">NDU88_007021</name>
</gene>
<name>A0AAV7TYN9_PLEWA</name>
<dbReference type="PROSITE" id="PS00141">
    <property type="entry name" value="ASP_PROTEASE"/>
    <property type="match status" value="1"/>
</dbReference>
<feature type="region of interest" description="Disordered" evidence="2">
    <location>
        <begin position="1"/>
        <end position="39"/>
    </location>
</feature>
<dbReference type="GO" id="GO:0004190">
    <property type="term" value="F:aspartic-type endopeptidase activity"/>
    <property type="evidence" value="ECO:0007669"/>
    <property type="project" value="InterPro"/>
</dbReference>
<organism evidence="4 5">
    <name type="scientific">Pleurodeles waltl</name>
    <name type="common">Iberian ribbed newt</name>
    <dbReference type="NCBI Taxonomy" id="8319"/>
    <lineage>
        <taxon>Eukaryota</taxon>
        <taxon>Metazoa</taxon>
        <taxon>Chordata</taxon>
        <taxon>Craniata</taxon>
        <taxon>Vertebrata</taxon>
        <taxon>Euteleostomi</taxon>
        <taxon>Amphibia</taxon>
        <taxon>Batrachia</taxon>
        <taxon>Caudata</taxon>
        <taxon>Salamandroidea</taxon>
        <taxon>Salamandridae</taxon>
        <taxon>Pleurodelinae</taxon>
        <taxon>Pleurodeles</taxon>
    </lineage>
</organism>
<accession>A0AAV7TYN9</accession>
<sequence length="246" mass="27811">MGPGAEIVKVKRDRNETNDRYERKDRNNRYDQFDRDEVQPLAPHMPRDIKQTQHSLRNPFQERHGSALDHVEIEMTQTTENRQAQCFMMKVSETLEEIPMFLIKVGGKEIDFLIDSGATISAVRNKLGPSSGKTVTTVAVNGMLIHEELSEPLPVSVEDFAMTHRFLLSPDAPINLLERDLLSKLHATLYFSQNGIYLQVPEERLELANKALTACKLSEDSMSCPTPVLSLSNTLPMDSVTGRFLQ</sequence>
<evidence type="ECO:0000313" key="4">
    <source>
        <dbReference type="EMBL" id="KAJ1181822.1"/>
    </source>
</evidence>
<dbReference type="GO" id="GO:0006508">
    <property type="term" value="P:proteolysis"/>
    <property type="evidence" value="ECO:0007669"/>
    <property type="project" value="InterPro"/>
</dbReference>
<protein>
    <recommendedName>
        <fullName evidence="3">Peptidase A2 domain-containing protein</fullName>
    </recommendedName>
</protein>
<dbReference type="AlphaFoldDB" id="A0AAV7TYN9"/>
<keyword evidence="5" id="KW-1185">Reference proteome</keyword>
<dbReference type="InterPro" id="IPR021109">
    <property type="entry name" value="Peptidase_aspartic_dom_sf"/>
</dbReference>
<dbReference type="Proteomes" id="UP001066276">
    <property type="component" value="Chromosome 3_2"/>
</dbReference>
<dbReference type="Gene3D" id="2.40.70.10">
    <property type="entry name" value="Acid Proteases"/>
    <property type="match status" value="1"/>
</dbReference>
<dbReference type="SUPFAM" id="SSF50630">
    <property type="entry name" value="Acid proteases"/>
    <property type="match status" value="1"/>
</dbReference>
<proteinExistence type="predicted"/>
<dbReference type="Pfam" id="PF00077">
    <property type="entry name" value="RVP"/>
    <property type="match status" value="1"/>
</dbReference>
<dbReference type="EMBL" id="JANPWB010000006">
    <property type="protein sequence ID" value="KAJ1181822.1"/>
    <property type="molecule type" value="Genomic_DNA"/>
</dbReference>
<dbReference type="InterPro" id="IPR001995">
    <property type="entry name" value="Peptidase_A2_cat"/>
</dbReference>
<dbReference type="InterPro" id="IPR001969">
    <property type="entry name" value="Aspartic_peptidase_AS"/>
</dbReference>